<proteinExistence type="predicted"/>
<evidence type="ECO:0000313" key="4">
    <source>
        <dbReference type="Proteomes" id="UP001205906"/>
    </source>
</evidence>
<reference evidence="3 4" key="1">
    <citation type="submission" date="2022-06" db="EMBL/GenBank/DDBJ databases">
        <title>Mesorhizobium sp. strain RP14 Genome sequencing and assembly.</title>
        <authorList>
            <person name="Kim I."/>
        </authorList>
    </citation>
    <scope>NUCLEOTIDE SEQUENCE [LARGE SCALE GENOMIC DNA]</scope>
    <source>
        <strain evidence="4">RP14(2022)</strain>
    </source>
</reference>
<evidence type="ECO:0000313" key="3">
    <source>
        <dbReference type="EMBL" id="MCO6051036.1"/>
    </source>
</evidence>
<name>A0ABT1CAM7_9HYPH</name>
<dbReference type="EMBL" id="JAMXQS010000007">
    <property type="protein sequence ID" value="MCO6051036.1"/>
    <property type="molecule type" value="Genomic_DNA"/>
</dbReference>
<evidence type="ECO:0000256" key="2">
    <source>
        <dbReference type="SAM" id="SignalP"/>
    </source>
</evidence>
<feature type="compositionally biased region" description="Basic and acidic residues" evidence="1">
    <location>
        <begin position="196"/>
        <end position="242"/>
    </location>
</feature>
<feature type="region of interest" description="Disordered" evidence="1">
    <location>
        <begin position="119"/>
        <end position="242"/>
    </location>
</feature>
<evidence type="ECO:0008006" key="5">
    <source>
        <dbReference type="Google" id="ProtNLM"/>
    </source>
</evidence>
<feature type="compositionally biased region" description="Basic and acidic residues" evidence="1">
    <location>
        <begin position="157"/>
        <end position="189"/>
    </location>
</feature>
<keyword evidence="2" id="KW-0732">Signal</keyword>
<comment type="caution">
    <text evidence="3">The sequence shown here is derived from an EMBL/GenBank/DDBJ whole genome shotgun (WGS) entry which is preliminary data.</text>
</comment>
<gene>
    <name evidence="3" type="ORF">NGM99_14730</name>
</gene>
<feature type="chain" id="PRO_5046113359" description="Chemotaxis protein MotC" evidence="2">
    <location>
        <begin position="26"/>
        <end position="579"/>
    </location>
</feature>
<protein>
    <recommendedName>
        <fullName evidence="5">Chemotaxis protein MotC</fullName>
    </recommendedName>
</protein>
<accession>A0ABT1CAM7</accession>
<dbReference type="RefSeq" id="WP_252820221.1">
    <property type="nucleotide sequence ID" value="NZ_JAMXQS010000007.1"/>
</dbReference>
<feature type="region of interest" description="Disordered" evidence="1">
    <location>
        <begin position="523"/>
        <end position="564"/>
    </location>
</feature>
<evidence type="ECO:0000256" key="1">
    <source>
        <dbReference type="SAM" id="MobiDB-lite"/>
    </source>
</evidence>
<feature type="signal peptide" evidence="2">
    <location>
        <begin position="1"/>
        <end position="25"/>
    </location>
</feature>
<dbReference type="Proteomes" id="UP001205906">
    <property type="component" value="Unassembled WGS sequence"/>
</dbReference>
<keyword evidence="4" id="KW-1185">Reference proteome</keyword>
<sequence>MTARRWWGAALSGLLAGMSASPLRAEASDLTPAAMLRSLELVQDRIANGDQAAMPMQRKLLEMIDKRFREAADQDFSSPDGFQAVLIYAMSGGNPTTFDVLMPRLMKAADGFEAAREDKARKARIEAGEEEEEPAEDAGHGEAPAEAHGTTAASDSGDAHGEAKPAAADHGESGHGSDSHADAAPREGGHGNAETGHGETEAEAETDHGADTHGEAKADAHGEGGHGNKGHGGEEAAPKPKAAPKERMLLLGVYNYLRGRPQDARAALATMDPMAETPELGAFVALVRGTVEADGDAKAAMGLLDSARLLAPGSLIEEAALRRAAPLAVALGDRADFLHLSEDYARRFLFSPYASQWADSFVNGVMALRDGLELSALDGVATVLDTERRQVLFLRIARRAAIEHDQALADFATSRAEGGATKGGDAQAKLYAALPAITSEKGAEALKSLESIDPMGLSESDRDLLATAKALAAALSAPPPTAMVEAAPGASPAETTALVLAAPASVAEPAVAHADEAAPLAVPASAEKPEPLAETAEAAGTRPAPAPSPDEAAETAASAQLNEARKTLADIDRLLEATN</sequence>
<organism evidence="3 4">
    <name type="scientific">Mesorhizobium liriopis</name>
    <dbReference type="NCBI Taxonomy" id="2953882"/>
    <lineage>
        <taxon>Bacteria</taxon>
        <taxon>Pseudomonadati</taxon>
        <taxon>Pseudomonadota</taxon>
        <taxon>Alphaproteobacteria</taxon>
        <taxon>Hyphomicrobiales</taxon>
        <taxon>Phyllobacteriaceae</taxon>
        <taxon>Mesorhizobium</taxon>
    </lineage>
</organism>